<dbReference type="GO" id="GO:0016757">
    <property type="term" value="F:glycosyltransferase activity"/>
    <property type="evidence" value="ECO:0007669"/>
    <property type="project" value="UniProtKB-KW"/>
</dbReference>
<dbReference type="PANTHER" id="PTHR48090">
    <property type="entry name" value="UNDECAPRENYL-PHOSPHATE 4-DEOXY-4-FORMAMIDO-L-ARABINOSE TRANSFERASE-RELATED"/>
    <property type="match status" value="1"/>
</dbReference>
<keyword evidence="11" id="KW-1185">Reference proteome</keyword>
<keyword evidence="4 8" id="KW-0812">Transmembrane</keyword>
<keyword evidence="3 10" id="KW-0808">Transferase</keyword>
<accession>A0A364P2H8</accession>
<keyword evidence="2" id="KW-0328">Glycosyltransferase</keyword>
<evidence type="ECO:0000259" key="9">
    <source>
        <dbReference type="Pfam" id="PF00535"/>
    </source>
</evidence>
<evidence type="ECO:0000256" key="2">
    <source>
        <dbReference type="ARBA" id="ARBA00022676"/>
    </source>
</evidence>
<evidence type="ECO:0000256" key="3">
    <source>
        <dbReference type="ARBA" id="ARBA00022679"/>
    </source>
</evidence>
<dbReference type="OrthoDB" id="9807795at2"/>
<dbReference type="GO" id="GO:0005886">
    <property type="term" value="C:plasma membrane"/>
    <property type="evidence" value="ECO:0007669"/>
    <property type="project" value="TreeGrafter"/>
</dbReference>
<feature type="transmembrane region" description="Helical" evidence="8">
    <location>
        <begin position="233"/>
        <end position="255"/>
    </location>
</feature>
<dbReference type="InterPro" id="IPR029044">
    <property type="entry name" value="Nucleotide-diphossugar_trans"/>
</dbReference>
<sequence length="335" mass="37620">MADKTLISLVIPAYNEADNIRLMYETLVPILDSLADRYDFEMVFTDNHSTDDTFFLLQALAQRDPRIRVLRFSRNFGYQRSILTGYQWARGAAAIQLDCDLQDPPTLIPEFIGKWEEGFKVVYGVRITRQEGAAISLTRKIFYRIIRTLSEVDLPLDAGDFRLIDRSILDILKNCRHANPYLRGTIAKAGFKTTGIHYDRLARAGGESKFSLADYFAIAVDGIVSQSVVPLRLATYVGLAVAVITMFASIAYVIAQFIHSDTWPRGFATLAILMLFSITLNAIQLGILGEYVARIYRNSQDDPLTIIEQAVPTEFAESGPEWRKTSLPGQSTDSK</sequence>
<evidence type="ECO:0000256" key="1">
    <source>
        <dbReference type="ARBA" id="ARBA00004141"/>
    </source>
</evidence>
<dbReference type="InterPro" id="IPR050256">
    <property type="entry name" value="Glycosyltransferase_2"/>
</dbReference>
<gene>
    <name evidence="10" type="ORF">CU669_00175</name>
</gene>
<dbReference type="Gene3D" id="3.90.550.10">
    <property type="entry name" value="Spore Coat Polysaccharide Biosynthesis Protein SpsA, Chain A"/>
    <property type="match status" value="1"/>
</dbReference>
<organism evidence="10 11">
    <name type="scientific">Paramagnetospirillum kuznetsovii</name>
    <dbReference type="NCBI Taxonomy" id="2053833"/>
    <lineage>
        <taxon>Bacteria</taxon>
        <taxon>Pseudomonadati</taxon>
        <taxon>Pseudomonadota</taxon>
        <taxon>Alphaproteobacteria</taxon>
        <taxon>Rhodospirillales</taxon>
        <taxon>Magnetospirillaceae</taxon>
        <taxon>Paramagnetospirillum</taxon>
    </lineage>
</organism>
<comment type="caution">
    <text evidence="10">The sequence shown here is derived from an EMBL/GenBank/DDBJ whole genome shotgun (WGS) entry which is preliminary data.</text>
</comment>
<evidence type="ECO:0000256" key="6">
    <source>
        <dbReference type="ARBA" id="ARBA00023136"/>
    </source>
</evidence>
<comment type="subcellular location">
    <subcellularLocation>
        <location evidence="1">Membrane</location>
        <topology evidence="1">Multi-pass membrane protein</topology>
    </subcellularLocation>
</comment>
<keyword evidence="6 8" id="KW-0472">Membrane</keyword>
<proteinExistence type="predicted"/>
<reference evidence="10 11" key="1">
    <citation type="submission" date="2017-11" db="EMBL/GenBank/DDBJ databases">
        <title>Draft genome sequence of magnetotactic bacterium Magnetospirillum kuznetsovii LBB-42.</title>
        <authorList>
            <person name="Grouzdev D.S."/>
            <person name="Rysina M.S."/>
            <person name="Baslerov R.V."/>
            <person name="Koziaeva V."/>
        </authorList>
    </citation>
    <scope>NUCLEOTIDE SEQUENCE [LARGE SCALE GENOMIC DNA]</scope>
    <source>
        <strain evidence="10 11">LBB-42</strain>
    </source>
</reference>
<protein>
    <submittedName>
        <fullName evidence="10">Glycosyltransferase</fullName>
    </submittedName>
</protein>
<dbReference type="SUPFAM" id="SSF53448">
    <property type="entry name" value="Nucleotide-diphospho-sugar transferases"/>
    <property type="match status" value="1"/>
</dbReference>
<dbReference type="Pfam" id="PF00535">
    <property type="entry name" value="Glycos_transf_2"/>
    <property type="match status" value="1"/>
</dbReference>
<evidence type="ECO:0000313" key="11">
    <source>
        <dbReference type="Proteomes" id="UP000251075"/>
    </source>
</evidence>
<name>A0A364P2H8_9PROT</name>
<dbReference type="InterPro" id="IPR001173">
    <property type="entry name" value="Glyco_trans_2-like"/>
</dbReference>
<dbReference type="RefSeq" id="WP_112141790.1">
    <property type="nucleotide sequence ID" value="NZ_PGTO01000001.1"/>
</dbReference>
<dbReference type="PANTHER" id="PTHR48090:SF1">
    <property type="entry name" value="PROPHAGE BACTOPRENOL GLUCOSYL TRANSFERASE HOMOLOG"/>
    <property type="match status" value="1"/>
</dbReference>
<evidence type="ECO:0000256" key="8">
    <source>
        <dbReference type="SAM" id="Phobius"/>
    </source>
</evidence>
<feature type="domain" description="Glycosyltransferase 2-like" evidence="9">
    <location>
        <begin position="8"/>
        <end position="169"/>
    </location>
</feature>
<keyword evidence="5 8" id="KW-1133">Transmembrane helix</keyword>
<evidence type="ECO:0000256" key="7">
    <source>
        <dbReference type="SAM" id="MobiDB-lite"/>
    </source>
</evidence>
<dbReference type="Proteomes" id="UP000251075">
    <property type="component" value="Unassembled WGS sequence"/>
</dbReference>
<evidence type="ECO:0000256" key="4">
    <source>
        <dbReference type="ARBA" id="ARBA00022692"/>
    </source>
</evidence>
<evidence type="ECO:0000313" key="10">
    <source>
        <dbReference type="EMBL" id="RAU23559.1"/>
    </source>
</evidence>
<evidence type="ECO:0000256" key="5">
    <source>
        <dbReference type="ARBA" id="ARBA00022989"/>
    </source>
</evidence>
<feature type="region of interest" description="Disordered" evidence="7">
    <location>
        <begin position="315"/>
        <end position="335"/>
    </location>
</feature>
<dbReference type="AlphaFoldDB" id="A0A364P2H8"/>
<dbReference type="CDD" id="cd04187">
    <property type="entry name" value="DPM1_like_bac"/>
    <property type="match status" value="1"/>
</dbReference>
<dbReference type="EMBL" id="PGTO01000001">
    <property type="protein sequence ID" value="RAU23559.1"/>
    <property type="molecule type" value="Genomic_DNA"/>
</dbReference>
<feature type="transmembrane region" description="Helical" evidence="8">
    <location>
        <begin position="267"/>
        <end position="288"/>
    </location>
</feature>